<evidence type="ECO:0000256" key="9">
    <source>
        <dbReference type="ARBA" id="ARBA00023136"/>
    </source>
</evidence>
<reference evidence="14 15" key="1">
    <citation type="submission" date="2019-02" db="EMBL/GenBank/DDBJ databases">
        <title>WGS of Pseudoxanthomonas species novum from clinical isolates.</title>
        <authorList>
            <person name="Bernier A.-M."/>
            <person name="Bernard K."/>
            <person name="Vachon A."/>
        </authorList>
    </citation>
    <scope>NUCLEOTIDE SEQUENCE [LARGE SCALE GENOMIC DNA]</scope>
    <source>
        <strain evidence="14 15">NML171202</strain>
    </source>
</reference>
<dbReference type="InterPro" id="IPR045584">
    <property type="entry name" value="Pilin-like"/>
</dbReference>
<dbReference type="Pfam" id="PF05662">
    <property type="entry name" value="YadA_stalk"/>
    <property type="match status" value="8"/>
</dbReference>
<evidence type="ECO:0000313" key="14">
    <source>
        <dbReference type="EMBL" id="TAA25251.1"/>
    </source>
</evidence>
<keyword evidence="9" id="KW-0472">Membrane</keyword>
<evidence type="ECO:0000256" key="3">
    <source>
        <dbReference type="ARBA" id="ARBA00005848"/>
    </source>
</evidence>
<dbReference type="Proteomes" id="UP000291286">
    <property type="component" value="Unassembled WGS sequence"/>
</dbReference>
<dbReference type="SUPFAM" id="SSF101967">
    <property type="entry name" value="Adhesin YadA, collagen-binding domain"/>
    <property type="match status" value="1"/>
</dbReference>
<feature type="domain" description="Trimeric autotransporter adhesin YadA-like head" evidence="12">
    <location>
        <begin position="1290"/>
        <end position="1314"/>
    </location>
</feature>
<keyword evidence="4" id="KW-0813">Transport</keyword>
<keyword evidence="7" id="KW-0732">Signal</keyword>
<dbReference type="EMBL" id="SHMB01000009">
    <property type="protein sequence ID" value="TAA25251.1"/>
    <property type="molecule type" value="Genomic_DNA"/>
</dbReference>
<comment type="similarity">
    <text evidence="3">Belongs to the autotransporter-2 (AT-2) (TC 1.B.40) family.</text>
</comment>
<evidence type="ECO:0000256" key="4">
    <source>
        <dbReference type="ARBA" id="ARBA00022448"/>
    </source>
</evidence>
<feature type="domain" description="Trimeric autotransporter adhesin YadA-like stalk" evidence="13">
    <location>
        <begin position="1168"/>
        <end position="1194"/>
    </location>
</feature>
<evidence type="ECO:0000256" key="8">
    <source>
        <dbReference type="ARBA" id="ARBA00022927"/>
    </source>
</evidence>
<evidence type="ECO:0000256" key="2">
    <source>
        <dbReference type="ARBA" id="ARBA00004442"/>
    </source>
</evidence>
<feature type="domain" description="Trimeric autotransporter adhesin YadA-like stalk" evidence="13">
    <location>
        <begin position="775"/>
        <end position="815"/>
    </location>
</feature>
<keyword evidence="10" id="KW-0998">Cell outer membrane</keyword>
<organism evidence="14 15">
    <name type="scientific">Pseudoxanthomonas winnipegensis</name>
    <dbReference type="NCBI Taxonomy" id="2480810"/>
    <lineage>
        <taxon>Bacteria</taxon>
        <taxon>Pseudomonadati</taxon>
        <taxon>Pseudomonadota</taxon>
        <taxon>Gammaproteobacteria</taxon>
        <taxon>Lysobacterales</taxon>
        <taxon>Lysobacteraceae</taxon>
        <taxon>Pseudoxanthomonas</taxon>
    </lineage>
</organism>
<keyword evidence="6" id="KW-0812">Transmembrane</keyword>
<evidence type="ECO:0000256" key="1">
    <source>
        <dbReference type="ARBA" id="ARBA00004241"/>
    </source>
</evidence>
<dbReference type="Gene3D" id="1.20.5.170">
    <property type="match status" value="4"/>
</dbReference>
<evidence type="ECO:0000259" key="11">
    <source>
        <dbReference type="Pfam" id="PF03895"/>
    </source>
</evidence>
<dbReference type="Gene3D" id="3.30.1300.30">
    <property type="entry name" value="GSPII I/J protein-like"/>
    <property type="match status" value="1"/>
</dbReference>
<dbReference type="Pfam" id="PF05658">
    <property type="entry name" value="YadA_head"/>
    <property type="match status" value="1"/>
</dbReference>
<dbReference type="SUPFAM" id="SSF54523">
    <property type="entry name" value="Pili subunits"/>
    <property type="match status" value="1"/>
</dbReference>
<dbReference type="InterPro" id="IPR008635">
    <property type="entry name" value="Coiled_stalk_dom"/>
</dbReference>
<sequence length="1449" mass="140239">MARMRRRSMQVHPARALPSGAWLLPPQVAVERGFVNQSGEKQVTSLFKAFACGSNKADRPEAPSVALPSLGLLALSFAAGPAFAQANGNGSLQLCPTVADGSGSGKMLGVGSTAPATLSCSKGAASFALNNNGNDSGGNGFANSTAQVVGYSDGRLVLKGNGGVSIVGAANFDSIASFGNNRVTGVKAAELSASSTDAVNGAQLASTNAAVATNAVALSAQTARTASLGAGLATALGGGASVDPVSGAVTAPSYSVAGTSVSSVGEAVTKLDAHATQNASSITTIDGRLEDLASGKSGLVQQHAPGAPLMVGSAIDGDRVDFVGTAGVRTLTGVAAGKVVADSTEAVNGSQLAATNSNVAANFASLSQQTARATSLGEGVAAALGGGASVDPSTGAVSGPAYSLEGKPVASVGAALTNLDGRTISNTSNIANLSGRLDGLTIGSAGLVRQASSGASLTVGAGTDGDRVDFVGTGGARTLTGVAAGKVAADSADAINGAQLAATKADVAANAASLTSQAARTTSIADGLATALGGDASVDPVSGVVTVPSYTLEGKAFSSVGAALTNLDGRTSSNTSSITTINGRLDGLASGAAGLVQQVSAGSVLTIGAGTDGDRVNFAGTAGARTLSGVAAGSVATDSVDAVNGAQLAATNAELAAHVASLISQATRTTNIADGIAAALGAGASVDPATGAVTAPSYVMEGRAVSSVGAALTNLDGRTSSNTSSITTINGRLDGLASGAAGLVQQASPGAALTVGAATDGARVDFVGTAGARTLTGVAAGKIAADSADAVNGAQLAATNVEVAANAASLSSQAARTVNIADGIAAVLGGGASVDPATGAVTAPGYMVEGKAVSSVGAALTNLDGRTTDNTASITTINGRLDGLATGTSGLVQQASPGAALTVGAATDGDRVDFGGTSGRRTLAGLAAGRVGADSDEAVNGAQLAATNADVAANLAAIGVQSGRTTRLGEGMAAALGGGARVDPVTGAVTAPSYIVDGKGVSSVGEALANLDGRTTINTASINTINGRLNGLASGTSGLVQQISPGSVLTMGANTGGDRVDFTGTAGTRVLTGVAAGQIATDSKDAVNGAQLAETNVRMRDAEHALGEMDGRLVSAESSVTHLVDAVSNLSSGGVGLVTQADPGDSIKVGAGRMGNEVDFSGAEGDRRLTGVANGVKDQDVVTMAQLRAAGAIDPVSGNPLTVLTYDDVSLGRATFGGWGGTVLANVGRGLIAADSMEAVNGGQLFDIKTLLEGRIDGLSGRVEAVEHAVADGLGSGPAGEGDGLIHGDGQDSMAVGEGASASGTNSVAIGKGSVAEGENEVSVGSSGAERRVSNVAAGVAPTDAVNLQQMREVVQAERDWASQRFREVDRRIDRMGAMSAAYAGMALNTAGLAGDNRLGAGVGSQNGRSALAIGYQRIVGEKKNISVSLGGAFSGSDRGVSGGAGFSW</sequence>
<evidence type="ECO:0000259" key="13">
    <source>
        <dbReference type="Pfam" id="PF05662"/>
    </source>
</evidence>
<feature type="domain" description="Trimeric autotransporter adhesin YadA-like C-terminal membrane anchor" evidence="11">
    <location>
        <begin position="1394"/>
        <end position="1449"/>
    </location>
</feature>
<dbReference type="GO" id="GO:0015031">
    <property type="term" value="P:protein transport"/>
    <property type="evidence" value="ECO:0007669"/>
    <property type="project" value="UniProtKB-KW"/>
</dbReference>
<feature type="domain" description="Trimeric autotransporter adhesin YadA-like stalk" evidence="13">
    <location>
        <begin position="628"/>
        <end position="666"/>
    </location>
</feature>
<comment type="subcellular location">
    <subcellularLocation>
        <location evidence="2">Cell outer membrane</location>
    </subcellularLocation>
    <subcellularLocation>
        <location evidence="1">Cell surface</location>
    </subcellularLocation>
</comment>
<proteinExistence type="inferred from homology"/>
<name>A0A4Q8L9M8_9GAMM</name>
<feature type="domain" description="Trimeric autotransporter adhesin YadA-like stalk" evidence="13">
    <location>
        <begin position="182"/>
        <end position="223"/>
    </location>
</feature>
<dbReference type="InterPro" id="IPR011049">
    <property type="entry name" value="Serralysin-like_metalloprot_C"/>
</dbReference>
<dbReference type="Gene3D" id="2.150.10.10">
    <property type="entry name" value="Serralysin-like metalloprotease, C-terminal"/>
    <property type="match status" value="6"/>
</dbReference>
<dbReference type="InterPro" id="IPR005594">
    <property type="entry name" value="YadA_C"/>
</dbReference>
<protein>
    <submittedName>
        <fullName evidence="14">Uncharacterized protein</fullName>
    </submittedName>
</protein>
<comment type="caution">
    <text evidence="14">The sequence shown here is derived from an EMBL/GenBank/DDBJ whole genome shotgun (WGS) entry which is preliminary data.</text>
</comment>
<evidence type="ECO:0000256" key="7">
    <source>
        <dbReference type="ARBA" id="ARBA00022729"/>
    </source>
</evidence>
<evidence type="ECO:0000259" key="12">
    <source>
        <dbReference type="Pfam" id="PF05658"/>
    </source>
</evidence>
<evidence type="ECO:0000256" key="6">
    <source>
        <dbReference type="ARBA" id="ARBA00022692"/>
    </source>
</evidence>
<feature type="domain" description="Trimeric autotransporter adhesin YadA-like stalk" evidence="13">
    <location>
        <begin position="331"/>
        <end position="373"/>
    </location>
</feature>
<evidence type="ECO:0000313" key="15">
    <source>
        <dbReference type="Proteomes" id="UP000291286"/>
    </source>
</evidence>
<keyword evidence="8" id="KW-0653">Protein transport</keyword>
<dbReference type="GO" id="GO:0009986">
    <property type="term" value="C:cell surface"/>
    <property type="evidence" value="ECO:0007669"/>
    <property type="project" value="UniProtKB-SubCell"/>
</dbReference>
<dbReference type="GO" id="GO:0009279">
    <property type="term" value="C:cell outer membrane"/>
    <property type="evidence" value="ECO:0007669"/>
    <property type="project" value="UniProtKB-SubCell"/>
</dbReference>
<feature type="domain" description="Trimeric autotransporter adhesin YadA-like stalk" evidence="13">
    <location>
        <begin position="479"/>
        <end position="520"/>
    </location>
</feature>
<accession>A0A4Q8L9M8</accession>
<evidence type="ECO:0000256" key="5">
    <source>
        <dbReference type="ARBA" id="ARBA00022452"/>
    </source>
</evidence>
<dbReference type="InterPro" id="IPR008640">
    <property type="entry name" value="Adhesin_Head_dom"/>
</dbReference>
<keyword evidence="5" id="KW-1134">Transmembrane beta strand</keyword>
<feature type="domain" description="Trimeric autotransporter adhesin YadA-like stalk" evidence="13">
    <location>
        <begin position="1071"/>
        <end position="1098"/>
    </location>
</feature>
<gene>
    <name evidence="14" type="ORF">EA661_17370</name>
</gene>
<evidence type="ECO:0000256" key="10">
    <source>
        <dbReference type="ARBA" id="ARBA00023237"/>
    </source>
</evidence>
<feature type="domain" description="Trimeric autotransporter adhesin YadA-like stalk" evidence="13">
    <location>
        <begin position="1332"/>
        <end position="1357"/>
    </location>
</feature>
<dbReference type="Pfam" id="PF03895">
    <property type="entry name" value="YadA_anchor"/>
    <property type="match status" value="1"/>
</dbReference>